<proteinExistence type="predicted"/>
<keyword evidence="3" id="KW-1185">Reference proteome</keyword>
<evidence type="ECO:0000256" key="1">
    <source>
        <dbReference type="SAM" id="SignalP"/>
    </source>
</evidence>
<accession>A0A1J6IP84</accession>
<dbReference type="Proteomes" id="UP000187609">
    <property type="component" value="Unassembled WGS sequence"/>
</dbReference>
<dbReference type="EMBL" id="MJEQ01037184">
    <property type="protein sequence ID" value="OIT06514.1"/>
    <property type="molecule type" value="Genomic_DNA"/>
</dbReference>
<name>A0A1J6IP84_NICAT</name>
<dbReference type="SMR" id="A0A1J6IP84"/>
<dbReference type="Gramene" id="OIT06514">
    <property type="protein sequence ID" value="OIT06514"/>
    <property type="gene ID" value="A4A49_02952"/>
</dbReference>
<reference evidence="2" key="1">
    <citation type="submission" date="2016-11" db="EMBL/GenBank/DDBJ databases">
        <title>The genome of Nicotiana attenuata.</title>
        <authorList>
            <person name="Xu S."/>
            <person name="Brockmoeller T."/>
            <person name="Gaquerel E."/>
            <person name="Navarro A."/>
            <person name="Kuhl H."/>
            <person name="Gase K."/>
            <person name="Ling Z."/>
            <person name="Zhou W."/>
            <person name="Kreitzer C."/>
            <person name="Stanke M."/>
            <person name="Tang H."/>
            <person name="Lyons E."/>
            <person name="Pandey P."/>
            <person name="Pandey S.P."/>
            <person name="Timmermann B."/>
            <person name="Baldwin I.T."/>
        </authorList>
    </citation>
    <scope>NUCLEOTIDE SEQUENCE [LARGE SCALE GENOMIC DNA]</scope>
    <source>
        <strain evidence="2">UT</strain>
    </source>
</reference>
<evidence type="ECO:0000313" key="2">
    <source>
        <dbReference type="EMBL" id="OIT06514.1"/>
    </source>
</evidence>
<evidence type="ECO:0008006" key="4">
    <source>
        <dbReference type="Google" id="ProtNLM"/>
    </source>
</evidence>
<gene>
    <name evidence="2" type="ORF">A4A49_02952</name>
</gene>
<protein>
    <recommendedName>
        <fullName evidence="4">Defensin-like protein</fullName>
    </recommendedName>
</protein>
<evidence type="ECO:0000313" key="3">
    <source>
        <dbReference type="Proteomes" id="UP000187609"/>
    </source>
</evidence>
<feature type="chain" id="PRO_5013131578" description="Defensin-like protein" evidence="1">
    <location>
        <begin position="25"/>
        <end position="105"/>
    </location>
</feature>
<sequence>MAILFPSTMVCFVLLHIFVSVGRGNSNLAPMEMTRVLAGGINSTKVDDYHYRCAGNLGPCNYEYCDENCCITQCLSYYNELNPEPQCNEFHGFPYKFCICWHDCY</sequence>
<feature type="signal peptide" evidence="1">
    <location>
        <begin position="1"/>
        <end position="24"/>
    </location>
</feature>
<keyword evidence="1" id="KW-0732">Signal</keyword>
<organism evidence="2 3">
    <name type="scientific">Nicotiana attenuata</name>
    <name type="common">Coyote tobacco</name>
    <dbReference type="NCBI Taxonomy" id="49451"/>
    <lineage>
        <taxon>Eukaryota</taxon>
        <taxon>Viridiplantae</taxon>
        <taxon>Streptophyta</taxon>
        <taxon>Embryophyta</taxon>
        <taxon>Tracheophyta</taxon>
        <taxon>Spermatophyta</taxon>
        <taxon>Magnoliopsida</taxon>
        <taxon>eudicotyledons</taxon>
        <taxon>Gunneridae</taxon>
        <taxon>Pentapetalae</taxon>
        <taxon>asterids</taxon>
        <taxon>lamiids</taxon>
        <taxon>Solanales</taxon>
        <taxon>Solanaceae</taxon>
        <taxon>Nicotianoideae</taxon>
        <taxon>Nicotianeae</taxon>
        <taxon>Nicotiana</taxon>
    </lineage>
</organism>
<dbReference type="AlphaFoldDB" id="A0A1J6IP84"/>
<comment type="caution">
    <text evidence="2">The sequence shown here is derived from an EMBL/GenBank/DDBJ whole genome shotgun (WGS) entry which is preliminary data.</text>
</comment>